<gene>
    <name evidence="2" type="ORF">P8C59_005805</name>
</gene>
<dbReference type="Proteomes" id="UP001217918">
    <property type="component" value="Unassembled WGS sequence"/>
</dbReference>
<organism evidence="2 3">
    <name type="scientific">Phyllachora maydis</name>
    <dbReference type="NCBI Taxonomy" id="1825666"/>
    <lineage>
        <taxon>Eukaryota</taxon>
        <taxon>Fungi</taxon>
        <taxon>Dikarya</taxon>
        <taxon>Ascomycota</taxon>
        <taxon>Pezizomycotina</taxon>
        <taxon>Sordariomycetes</taxon>
        <taxon>Sordariomycetidae</taxon>
        <taxon>Phyllachorales</taxon>
        <taxon>Phyllachoraceae</taxon>
        <taxon>Phyllachora</taxon>
    </lineage>
</organism>
<comment type="caution">
    <text evidence="2">The sequence shown here is derived from an EMBL/GenBank/DDBJ whole genome shotgun (WGS) entry which is preliminary data.</text>
</comment>
<sequence>MYCQLLLVVVAALLRPTHGHPTNPAEDGRVAKRCGTTVAYTNVYLLNELSPDDIFDVSSDPLFEVAQAEGPINRTYTAVVFPPTPPGAENCQLWFDLGPVVPFETNTGANEVEVRQLIGLGSADEYRASWNRFVEAEPPVTGLVSGNVTLVPGENKVVNTYTCSNTPDGNGLIFLFQLADAVEQLGLAANVSFPLNATSRVTNIGIDYGC</sequence>
<keyword evidence="3" id="KW-1185">Reference proteome</keyword>
<evidence type="ECO:0000256" key="1">
    <source>
        <dbReference type="SAM" id="SignalP"/>
    </source>
</evidence>
<reference evidence="2" key="1">
    <citation type="journal article" date="2023" name="Mol. Plant Microbe Interact.">
        <title>Elucidating the Obligate Nature and Biological Capacity of an Invasive Fungal Corn Pathogen.</title>
        <authorList>
            <person name="MacCready J.S."/>
            <person name="Roggenkamp E.M."/>
            <person name="Gdanetz K."/>
            <person name="Chilvers M.I."/>
        </authorList>
    </citation>
    <scope>NUCLEOTIDE SEQUENCE</scope>
    <source>
        <strain evidence="2">PM02</strain>
    </source>
</reference>
<keyword evidence="1" id="KW-0732">Signal</keyword>
<evidence type="ECO:0000313" key="2">
    <source>
        <dbReference type="EMBL" id="KAK2071376.1"/>
    </source>
</evidence>
<dbReference type="AlphaFoldDB" id="A0AAD9I559"/>
<accession>A0AAD9I559</accession>
<proteinExistence type="predicted"/>
<evidence type="ECO:0008006" key="4">
    <source>
        <dbReference type="Google" id="ProtNLM"/>
    </source>
</evidence>
<dbReference type="EMBL" id="JAQQPM010000005">
    <property type="protein sequence ID" value="KAK2071376.1"/>
    <property type="molecule type" value="Genomic_DNA"/>
</dbReference>
<protein>
    <recommendedName>
        <fullName evidence="4">Ubiquitin 3 binding protein But2 C-terminal domain-containing protein</fullName>
    </recommendedName>
</protein>
<feature type="signal peptide" evidence="1">
    <location>
        <begin position="1"/>
        <end position="19"/>
    </location>
</feature>
<evidence type="ECO:0000313" key="3">
    <source>
        <dbReference type="Proteomes" id="UP001217918"/>
    </source>
</evidence>
<name>A0AAD9I559_9PEZI</name>
<feature type="chain" id="PRO_5042267748" description="Ubiquitin 3 binding protein But2 C-terminal domain-containing protein" evidence="1">
    <location>
        <begin position="20"/>
        <end position="210"/>
    </location>
</feature>